<accession>A0A6I6D5T4</accession>
<dbReference type="RefSeq" id="WP_156202653.1">
    <property type="nucleotide sequence ID" value="NZ_CP046457.1"/>
</dbReference>
<dbReference type="InterPro" id="IPR016965">
    <property type="entry name" value="Pase_PHOSPHO-typ"/>
</dbReference>
<dbReference type="NCBIfam" id="TIGR01489">
    <property type="entry name" value="DKMTPPase-SF"/>
    <property type="match status" value="1"/>
</dbReference>
<dbReference type="OrthoDB" id="9804940at2"/>
<gene>
    <name evidence="5" type="ORF">SYNTR_0090</name>
</gene>
<evidence type="ECO:0000256" key="1">
    <source>
        <dbReference type="ARBA" id="ARBA00001946"/>
    </source>
</evidence>
<dbReference type="Proteomes" id="UP000426444">
    <property type="component" value="Chromosome"/>
</dbReference>
<evidence type="ECO:0000256" key="3">
    <source>
        <dbReference type="ARBA" id="ARBA00022801"/>
    </source>
</evidence>
<dbReference type="KEGG" id="salq:SYNTR_0090"/>
<proteinExistence type="predicted"/>
<evidence type="ECO:0000256" key="4">
    <source>
        <dbReference type="ARBA" id="ARBA00022842"/>
    </source>
</evidence>
<evidence type="ECO:0000313" key="6">
    <source>
        <dbReference type="Proteomes" id="UP000426444"/>
    </source>
</evidence>
<dbReference type="PANTHER" id="PTHR28181:SF2">
    <property type="entry name" value="PHOSPHORIC MONOESTER HYDROLASE"/>
    <property type="match status" value="1"/>
</dbReference>
<comment type="cofactor">
    <cofactor evidence="1">
        <name>Mg(2+)</name>
        <dbReference type="ChEBI" id="CHEBI:18420"/>
    </cofactor>
</comment>
<dbReference type="InterPro" id="IPR050849">
    <property type="entry name" value="HAD-like_hydrolase_phosphatase"/>
</dbReference>
<dbReference type="Pfam" id="PF06888">
    <property type="entry name" value="Put_Phosphatase"/>
    <property type="match status" value="1"/>
</dbReference>
<dbReference type="GO" id="GO:0046872">
    <property type="term" value="F:metal ion binding"/>
    <property type="evidence" value="ECO:0007669"/>
    <property type="project" value="UniProtKB-KW"/>
</dbReference>
<name>A0A6I6D5T4_9FIRM</name>
<keyword evidence="6" id="KW-1185">Reference proteome</keyword>
<evidence type="ECO:0000256" key="2">
    <source>
        <dbReference type="ARBA" id="ARBA00022723"/>
    </source>
</evidence>
<dbReference type="SUPFAM" id="SSF56784">
    <property type="entry name" value="HAD-like"/>
    <property type="match status" value="1"/>
</dbReference>
<protein>
    <submittedName>
        <fullName evidence="5">2-hydroxy-3-keto-5-methylthiopentenyl-1-phosphate phosphatase related protein</fullName>
    </submittedName>
</protein>
<dbReference type="AlphaFoldDB" id="A0A6I6D5T4"/>
<dbReference type="EMBL" id="CP046457">
    <property type="protein sequence ID" value="QGT98683.1"/>
    <property type="molecule type" value="Genomic_DNA"/>
</dbReference>
<organism evidence="5 6">
    <name type="scientific">Candidatus Syntrophocurvum alkaliphilum</name>
    <dbReference type="NCBI Taxonomy" id="2293317"/>
    <lineage>
        <taxon>Bacteria</taxon>
        <taxon>Bacillati</taxon>
        <taxon>Bacillota</taxon>
        <taxon>Clostridia</taxon>
        <taxon>Eubacteriales</taxon>
        <taxon>Syntrophomonadaceae</taxon>
        <taxon>Candidatus Syntrophocurvum</taxon>
    </lineage>
</organism>
<keyword evidence="2" id="KW-0479">Metal-binding</keyword>
<dbReference type="GO" id="GO:0016791">
    <property type="term" value="F:phosphatase activity"/>
    <property type="evidence" value="ECO:0007669"/>
    <property type="project" value="InterPro"/>
</dbReference>
<dbReference type="InterPro" id="IPR036412">
    <property type="entry name" value="HAD-like_sf"/>
</dbReference>
<dbReference type="NCBIfam" id="TIGR01488">
    <property type="entry name" value="HAD-SF-IB"/>
    <property type="match status" value="1"/>
</dbReference>
<dbReference type="InterPro" id="IPR006384">
    <property type="entry name" value="HAD_hydro_PyrdxlP_Pase-like"/>
</dbReference>
<dbReference type="InterPro" id="IPR023214">
    <property type="entry name" value="HAD_sf"/>
</dbReference>
<keyword evidence="3" id="KW-0378">Hydrolase</keyword>
<sequence>MDRKLIFFVDFDGTISSEDICYTMVKTYARDGWEELNELWEKGVLSTVGVAQKTLELMDIELNELEKFFNTLNIDPTFPPFVKWANINNFPIYILSDGYDNYIKLILNKNKLNIPYYANHLYEDNGLKIKAPYLNKECEQCGVCKTNLIKKHLHSGFTSVYIGDGYSDRCAIKNCDYVFAKKSLVDYCENNGIEYYSYKSFDDIIFKLKQLNLS</sequence>
<dbReference type="PANTHER" id="PTHR28181">
    <property type="entry name" value="UPF0655 PROTEIN YCR015C"/>
    <property type="match status" value="1"/>
</dbReference>
<dbReference type="Gene3D" id="3.40.50.1000">
    <property type="entry name" value="HAD superfamily/HAD-like"/>
    <property type="match status" value="1"/>
</dbReference>
<keyword evidence="4" id="KW-0460">Magnesium</keyword>
<evidence type="ECO:0000313" key="5">
    <source>
        <dbReference type="EMBL" id="QGT98683.1"/>
    </source>
</evidence>
<dbReference type="Gene3D" id="3.90.1470.20">
    <property type="match status" value="1"/>
</dbReference>
<reference evidence="6" key="1">
    <citation type="journal article" date="2019" name="Microbiology">
        <title>Complete Genome Sequence of an Uncultured Bacterium of the Candidate Phylum Bipolaricaulota.</title>
        <authorList>
            <person name="Kadnikov V.V."/>
            <person name="Mardanov A.V."/>
            <person name="Beletsky A.V."/>
            <person name="Frank Y.A."/>
            <person name="Karnachuk O.V."/>
            <person name="Ravin N.V."/>
        </authorList>
    </citation>
    <scope>NUCLEOTIDE SEQUENCE [LARGE SCALE GENOMIC DNA]</scope>
</reference>